<evidence type="ECO:0000256" key="4">
    <source>
        <dbReference type="SAM" id="Phobius"/>
    </source>
</evidence>
<keyword evidence="4" id="KW-1133">Transmembrane helix</keyword>
<name>A0A8J8NKI3_HALGN</name>
<keyword evidence="3" id="KW-0560">Oxidoreductase</keyword>
<dbReference type="InterPro" id="IPR051019">
    <property type="entry name" value="VLCFA-Steroid_DH"/>
</dbReference>
<dbReference type="PIRSF" id="PIRSF000126">
    <property type="entry name" value="11-beta-HSD1"/>
    <property type="match status" value="1"/>
</dbReference>
<evidence type="ECO:0000313" key="5">
    <source>
        <dbReference type="EMBL" id="TNV76868.1"/>
    </source>
</evidence>
<dbReference type="EMBL" id="RRYP01012822">
    <property type="protein sequence ID" value="TNV76868.1"/>
    <property type="molecule type" value="Genomic_DNA"/>
</dbReference>
<dbReference type="SUPFAM" id="SSF51735">
    <property type="entry name" value="NAD(P)-binding Rossmann-fold domains"/>
    <property type="match status" value="1"/>
</dbReference>
<dbReference type="OrthoDB" id="418498at2759"/>
<dbReference type="Proteomes" id="UP000785679">
    <property type="component" value="Unassembled WGS sequence"/>
</dbReference>
<dbReference type="CDD" id="cd05356">
    <property type="entry name" value="17beta-HSD1_like_SDR_c"/>
    <property type="match status" value="1"/>
</dbReference>
<dbReference type="GO" id="GO:0005783">
    <property type="term" value="C:endoplasmic reticulum"/>
    <property type="evidence" value="ECO:0007669"/>
    <property type="project" value="UniProtKB-SubCell"/>
</dbReference>
<evidence type="ECO:0000256" key="3">
    <source>
        <dbReference type="ARBA" id="ARBA00023002"/>
    </source>
</evidence>
<keyword evidence="6" id="KW-1185">Reference proteome</keyword>
<evidence type="ECO:0000256" key="2">
    <source>
        <dbReference type="ARBA" id="ARBA00006484"/>
    </source>
</evidence>
<dbReference type="PROSITE" id="PS00061">
    <property type="entry name" value="ADH_SHORT"/>
    <property type="match status" value="1"/>
</dbReference>
<gene>
    <name evidence="5" type="ORF">FGO68_gene4799</name>
</gene>
<feature type="transmembrane region" description="Helical" evidence="4">
    <location>
        <begin position="12"/>
        <end position="30"/>
    </location>
</feature>
<comment type="caution">
    <text evidence="5">The sequence shown here is derived from an EMBL/GenBank/DDBJ whole genome shotgun (WGS) entry which is preliminary data.</text>
</comment>
<comment type="subcellular location">
    <subcellularLocation>
        <location evidence="1">Endoplasmic reticulum</location>
    </subcellularLocation>
</comment>
<accession>A0A8J8NKI3</accession>
<dbReference type="AlphaFoldDB" id="A0A8J8NKI3"/>
<keyword evidence="4" id="KW-0812">Transmembrane</keyword>
<dbReference type="Pfam" id="PF00106">
    <property type="entry name" value="adh_short"/>
    <property type="match status" value="1"/>
</dbReference>
<proteinExistence type="inferred from homology"/>
<dbReference type="PANTHER" id="PTHR43899">
    <property type="entry name" value="RH59310P"/>
    <property type="match status" value="1"/>
</dbReference>
<keyword evidence="4" id="KW-0472">Membrane</keyword>
<protein>
    <submittedName>
        <fullName evidence="5">Uncharacterized protein</fullName>
    </submittedName>
</protein>
<evidence type="ECO:0000313" key="6">
    <source>
        <dbReference type="Proteomes" id="UP000785679"/>
    </source>
</evidence>
<sequence length="325" mass="35886">MGLCCYLGCLESLVFAVGFVFLLRWTYFLFNTIYRIYFGTQVTTERYGKDSWAVVTGSTDGIGKGLALELASRGFNLVLISRTIEKLNAVAIEAQEAAKKAGKSIHTRVIAFDFSDDTSVQAYQGIKDKIKDLDISILVNNVGYTHQVDRSTKIFFDETTVNCYPIVLLTQQVVSLMTGRKGKKSLIINFSSQAALSPTPGFSSYSATKVFDWYFSNAIAHELRRNDVDVLSVLPGMVATPLTGRKVADIKEVVITPKQCADGVLGNATSGMTHGGAAHEVTAYFSRILVDLIPINLFYRMADSIGKQLQQQFVKLQKADKQKQK</sequence>
<dbReference type="InterPro" id="IPR002347">
    <property type="entry name" value="SDR_fam"/>
</dbReference>
<dbReference type="GO" id="GO:0016491">
    <property type="term" value="F:oxidoreductase activity"/>
    <property type="evidence" value="ECO:0007669"/>
    <property type="project" value="UniProtKB-KW"/>
</dbReference>
<dbReference type="InterPro" id="IPR036291">
    <property type="entry name" value="NAD(P)-bd_dom_sf"/>
</dbReference>
<dbReference type="PRINTS" id="PR00081">
    <property type="entry name" value="GDHRDH"/>
</dbReference>
<reference evidence="5" key="1">
    <citation type="submission" date="2019-06" db="EMBL/GenBank/DDBJ databases">
        <authorList>
            <person name="Zheng W."/>
        </authorList>
    </citation>
    <scope>NUCLEOTIDE SEQUENCE</scope>
    <source>
        <strain evidence="5">QDHG01</strain>
    </source>
</reference>
<comment type="similarity">
    <text evidence="2">Belongs to the short-chain dehydrogenases/reductases (SDR) family.</text>
</comment>
<evidence type="ECO:0000256" key="1">
    <source>
        <dbReference type="ARBA" id="ARBA00004240"/>
    </source>
</evidence>
<dbReference type="PANTHER" id="PTHR43899:SF13">
    <property type="entry name" value="RH59310P"/>
    <property type="match status" value="1"/>
</dbReference>
<dbReference type="InterPro" id="IPR020904">
    <property type="entry name" value="Sc_DH/Rdtase_CS"/>
</dbReference>
<dbReference type="Gene3D" id="3.40.50.720">
    <property type="entry name" value="NAD(P)-binding Rossmann-like Domain"/>
    <property type="match status" value="1"/>
</dbReference>
<organism evidence="5 6">
    <name type="scientific">Halteria grandinella</name>
    <dbReference type="NCBI Taxonomy" id="5974"/>
    <lineage>
        <taxon>Eukaryota</taxon>
        <taxon>Sar</taxon>
        <taxon>Alveolata</taxon>
        <taxon>Ciliophora</taxon>
        <taxon>Intramacronucleata</taxon>
        <taxon>Spirotrichea</taxon>
        <taxon>Stichotrichia</taxon>
        <taxon>Sporadotrichida</taxon>
        <taxon>Halteriidae</taxon>
        <taxon>Halteria</taxon>
    </lineage>
</organism>